<feature type="transmembrane region" description="Helical" evidence="6">
    <location>
        <begin position="106"/>
        <end position="122"/>
    </location>
</feature>
<evidence type="ECO:0000256" key="6">
    <source>
        <dbReference type="SAM" id="Phobius"/>
    </source>
</evidence>
<accession>A0A8S1CFE5</accession>
<dbReference type="Pfam" id="PF03006">
    <property type="entry name" value="HlyIII"/>
    <property type="match status" value="1"/>
</dbReference>
<comment type="similarity">
    <text evidence="2">Belongs to the ADIPOR family.</text>
</comment>
<evidence type="ECO:0000256" key="3">
    <source>
        <dbReference type="ARBA" id="ARBA00022692"/>
    </source>
</evidence>
<evidence type="ECO:0008006" key="9">
    <source>
        <dbReference type="Google" id="ProtNLM"/>
    </source>
</evidence>
<feature type="transmembrane region" description="Helical" evidence="6">
    <location>
        <begin position="212"/>
        <end position="234"/>
    </location>
</feature>
<evidence type="ECO:0000256" key="2">
    <source>
        <dbReference type="ARBA" id="ARBA00007018"/>
    </source>
</evidence>
<evidence type="ECO:0000256" key="4">
    <source>
        <dbReference type="ARBA" id="ARBA00022989"/>
    </source>
</evidence>
<feature type="transmembrane region" description="Helical" evidence="6">
    <location>
        <begin position="134"/>
        <end position="151"/>
    </location>
</feature>
<dbReference type="Proteomes" id="UP000494165">
    <property type="component" value="Unassembled WGS sequence"/>
</dbReference>
<proteinExistence type="inferred from homology"/>
<comment type="caution">
    <text evidence="7">The sequence shown here is derived from an EMBL/GenBank/DDBJ whole genome shotgun (WGS) entry which is preliminary data.</text>
</comment>
<organism evidence="7 8">
    <name type="scientific">Cloeon dipterum</name>
    <dbReference type="NCBI Taxonomy" id="197152"/>
    <lineage>
        <taxon>Eukaryota</taxon>
        <taxon>Metazoa</taxon>
        <taxon>Ecdysozoa</taxon>
        <taxon>Arthropoda</taxon>
        <taxon>Hexapoda</taxon>
        <taxon>Insecta</taxon>
        <taxon>Pterygota</taxon>
        <taxon>Palaeoptera</taxon>
        <taxon>Ephemeroptera</taxon>
        <taxon>Pisciforma</taxon>
        <taxon>Baetidae</taxon>
        <taxon>Cloeon</taxon>
    </lineage>
</organism>
<feature type="transmembrane region" description="Helical" evidence="6">
    <location>
        <begin position="64"/>
        <end position="86"/>
    </location>
</feature>
<dbReference type="AlphaFoldDB" id="A0A8S1CFE5"/>
<evidence type="ECO:0000256" key="5">
    <source>
        <dbReference type="ARBA" id="ARBA00023136"/>
    </source>
</evidence>
<reference evidence="7 8" key="1">
    <citation type="submission" date="2020-04" db="EMBL/GenBank/DDBJ databases">
        <authorList>
            <person name="Alioto T."/>
            <person name="Alioto T."/>
            <person name="Gomez Garrido J."/>
        </authorList>
    </citation>
    <scope>NUCLEOTIDE SEQUENCE [LARGE SCALE GENOMIC DNA]</scope>
</reference>
<feature type="transmembrane region" description="Helical" evidence="6">
    <location>
        <begin position="34"/>
        <end position="52"/>
    </location>
</feature>
<sequence>MALLDSKIFHLPRKWMNEKAPPDRPYKPTTVEHAANVITNGIWIPFSIWGSFSLLHRSTNWPQLLVAVVYGVSIISIFTLSTVFHYTLFCRREGPIKEALHRCDRAMIYIFIAASYFPWLTLTRVPSEGLVAEMWWLIWVFASLGIIYQQIYHERFKWLETIFYLTIGVAPGLAFLSIDIPSIFKIQVGGALYILGVFFFKMDGRIPFAHAIWHFLGAIAACIHLLTVLETLYVEDPSVTEGLLKFEP</sequence>
<dbReference type="PANTHER" id="PTHR20855">
    <property type="entry name" value="ADIPOR/PROGESTIN RECEPTOR-RELATED"/>
    <property type="match status" value="1"/>
</dbReference>
<evidence type="ECO:0000313" key="8">
    <source>
        <dbReference type="Proteomes" id="UP000494165"/>
    </source>
</evidence>
<dbReference type="InterPro" id="IPR004254">
    <property type="entry name" value="AdipoR/HlyIII-related"/>
</dbReference>
<evidence type="ECO:0000313" key="7">
    <source>
        <dbReference type="EMBL" id="CAB3369025.1"/>
    </source>
</evidence>
<dbReference type="PANTHER" id="PTHR20855:SF3">
    <property type="entry name" value="LD03007P"/>
    <property type="match status" value="1"/>
</dbReference>
<feature type="transmembrane region" description="Helical" evidence="6">
    <location>
        <begin position="158"/>
        <end position="176"/>
    </location>
</feature>
<dbReference type="GO" id="GO:0016020">
    <property type="term" value="C:membrane"/>
    <property type="evidence" value="ECO:0007669"/>
    <property type="project" value="UniProtKB-SubCell"/>
</dbReference>
<name>A0A8S1CFE5_9INSE</name>
<dbReference type="OrthoDB" id="186812at2759"/>
<keyword evidence="3 6" id="KW-0812">Transmembrane</keyword>
<keyword evidence="8" id="KW-1185">Reference proteome</keyword>
<dbReference type="EMBL" id="CADEPI010000042">
    <property type="protein sequence ID" value="CAB3369025.1"/>
    <property type="molecule type" value="Genomic_DNA"/>
</dbReference>
<comment type="subcellular location">
    <subcellularLocation>
        <location evidence="1">Membrane</location>
        <topology evidence="1">Multi-pass membrane protein</topology>
    </subcellularLocation>
</comment>
<protein>
    <recommendedName>
        <fullName evidence="9">Monocyte to macrophage differentiation factor 2</fullName>
    </recommendedName>
</protein>
<gene>
    <name evidence="7" type="ORF">CLODIP_2_CD02551</name>
</gene>
<evidence type="ECO:0000256" key="1">
    <source>
        <dbReference type="ARBA" id="ARBA00004141"/>
    </source>
</evidence>
<keyword evidence="5 6" id="KW-0472">Membrane</keyword>
<feature type="transmembrane region" description="Helical" evidence="6">
    <location>
        <begin position="182"/>
        <end position="200"/>
    </location>
</feature>
<keyword evidence="4 6" id="KW-1133">Transmembrane helix</keyword>